<dbReference type="EMBL" id="JAICCE010000024">
    <property type="protein sequence ID" value="KAG9260344.1"/>
    <property type="molecule type" value="Genomic_DNA"/>
</dbReference>
<keyword evidence="4" id="KW-0325">Glycoprotein</keyword>
<keyword evidence="3" id="KW-0677">Repeat</keyword>
<feature type="domain" description="LRRNT" evidence="6">
    <location>
        <begin position="65"/>
        <end position="99"/>
    </location>
</feature>
<evidence type="ECO:0000313" key="8">
    <source>
        <dbReference type="Ensembl" id="ENSAMXP00005020034.1"/>
    </source>
</evidence>
<dbReference type="GO" id="GO:0005615">
    <property type="term" value="C:extracellular space"/>
    <property type="evidence" value="ECO:0007669"/>
    <property type="project" value="TreeGrafter"/>
</dbReference>
<dbReference type="SMART" id="SM00369">
    <property type="entry name" value="LRR_TYP"/>
    <property type="match status" value="7"/>
</dbReference>
<evidence type="ECO:0000256" key="3">
    <source>
        <dbReference type="ARBA" id="ARBA00022737"/>
    </source>
</evidence>
<evidence type="ECO:0000313" key="9">
    <source>
        <dbReference type="Proteomes" id="UP000694621"/>
    </source>
</evidence>
<evidence type="ECO:0000259" key="6">
    <source>
        <dbReference type="SMART" id="SM00013"/>
    </source>
</evidence>
<dbReference type="OrthoDB" id="1055097at2759"/>
<feature type="signal peptide" evidence="5">
    <location>
        <begin position="1"/>
        <end position="26"/>
    </location>
</feature>
<evidence type="ECO:0000256" key="4">
    <source>
        <dbReference type="ARBA" id="ARBA00023180"/>
    </source>
</evidence>
<dbReference type="OMA" id="HYHHLTY"/>
<dbReference type="PANTHER" id="PTHR45712">
    <property type="entry name" value="AGAP008170-PA"/>
    <property type="match status" value="1"/>
</dbReference>
<dbReference type="PROSITE" id="PS51450">
    <property type="entry name" value="LRR"/>
    <property type="match status" value="1"/>
</dbReference>
<evidence type="ECO:0000256" key="2">
    <source>
        <dbReference type="ARBA" id="ARBA00022729"/>
    </source>
</evidence>
<organism evidence="8 9">
    <name type="scientific">Astyanax mexicanus</name>
    <name type="common">Blind cave fish</name>
    <name type="synonym">Astyanax fasciatus mexicanus</name>
    <dbReference type="NCBI Taxonomy" id="7994"/>
    <lineage>
        <taxon>Eukaryota</taxon>
        <taxon>Metazoa</taxon>
        <taxon>Chordata</taxon>
        <taxon>Craniata</taxon>
        <taxon>Vertebrata</taxon>
        <taxon>Euteleostomi</taxon>
        <taxon>Actinopterygii</taxon>
        <taxon>Neopterygii</taxon>
        <taxon>Teleostei</taxon>
        <taxon>Ostariophysi</taxon>
        <taxon>Characiformes</taxon>
        <taxon>Characoidei</taxon>
        <taxon>Acestrorhamphidae</taxon>
        <taxon>Acestrorhamphinae</taxon>
        <taxon>Astyanax</taxon>
    </lineage>
</organism>
<dbReference type="GeneID" id="103022671"/>
<dbReference type="KEGG" id="amex:103022671"/>
<dbReference type="InterPro" id="IPR050333">
    <property type="entry name" value="SLRP"/>
</dbReference>
<feature type="chain" id="PRO_5044669166" evidence="5">
    <location>
        <begin position="27"/>
        <end position="381"/>
    </location>
</feature>
<dbReference type="Pfam" id="PF13855">
    <property type="entry name" value="LRR_8"/>
    <property type="match status" value="3"/>
</dbReference>
<dbReference type="Proteomes" id="UP000752171">
    <property type="component" value="Unassembled WGS sequence"/>
</dbReference>
<reference evidence="8" key="2">
    <citation type="submission" date="2025-05" db="UniProtKB">
        <authorList>
            <consortium name="Ensembl"/>
        </authorList>
    </citation>
    <scope>IDENTIFICATION</scope>
</reference>
<dbReference type="InterPro" id="IPR001611">
    <property type="entry name" value="Leu-rich_rpt"/>
</dbReference>
<evidence type="ECO:0000313" key="10">
    <source>
        <dbReference type="Proteomes" id="UP000752171"/>
    </source>
</evidence>
<dbReference type="SUPFAM" id="SSF52058">
    <property type="entry name" value="L domain-like"/>
    <property type="match status" value="1"/>
</dbReference>
<dbReference type="Proteomes" id="UP000694621">
    <property type="component" value="Unplaced"/>
</dbReference>
<dbReference type="CTD" id="4958"/>
<dbReference type="InterPro" id="IPR032675">
    <property type="entry name" value="LRR_dom_sf"/>
</dbReference>
<reference evidence="7 10" key="1">
    <citation type="submission" date="2021-07" db="EMBL/GenBank/DDBJ databases">
        <authorList>
            <person name="Imarazene B."/>
            <person name="Zahm M."/>
            <person name="Klopp C."/>
            <person name="Cabau C."/>
            <person name="Beille S."/>
            <person name="Jouanno E."/>
            <person name="Castinel A."/>
            <person name="Lluch J."/>
            <person name="Gil L."/>
            <person name="Kuchtly C."/>
            <person name="Lopez Roques C."/>
            <person name="Donnadieu C."/>
            <person name="Parrinello H."/>
            <person name="Journot L."/>
            <person name="Du K."/>
            <person name="Schartl M."/>
            <person name="Retaux S."/>
            <person name="Guiguen Y."/>
        </authorList>
    </citation>
    <scope>NUCLEOTIDE SEQUENCE [LARGE SCALE GENOMIC DNA]</scope>
    <source>
        <strain evidence="7">Pach_M1</strain>
        <tissue evidence="7">Testis</tissue>
    </source>
</reference>
<proteinExistence type="predicted"/>
<sequence>MMSLLCRRTIQTIFILVLLTELQVLCQDYETNYDDYDVEEESQPEVPFLVGPQESDNTNTVESYECARECICPYSYPFAMYCDHQKLKAIPDVPSHIHHLYLQYNEIEAITSKPFTNATSLRDINLSHNKLQSSRVEREAFTTLRHLIHLHLEHNNLEEVPPSLPKTLQRLHLGFNKISKIPADTIQKLTSITVLDLCNNRLTDAGIKGKALSGMKHLMQINMCNNRLKSMPSDLPESLLQLSVENNSISSIPEGYFKKTPKILSLRAARNKLKAVPYNAFNLSRLMDLNLGHNQLSKTFFIPKTLEHLYLNHNDYKELNVSLMCPSVDQDNPNKLTYLRIDNNKLRGPVDFHAYTCFPRMRMIFYGEQKKLEEYEPSAKE</sequence>
<dbReference type="RefSeq" id="XP_007229666.3">
    <property type="nucleotide sequence ID" value="XM_007229604.3"/>
</dbReference>
<dbReference type="InterPro" id="IPR000372">
    <property type="entry name" value="LRRNT"/>
</dbReference>
<dbReference type="AlphaFoldDB" id="A0A8B9JDQ6"/>
<evidence type="ECO:0000256" key="1">
    <source>
        <dbReference type="ARBA" id="ARBA00022614"/>
    </source>
</evidence>
<evidence type="ECO:0000313" key="7">
    <source>
        <dbReference type="EMBL" id="KAG9260344.1"/>
    </source>
</evidence>
<dbReference type="RefSeq" id="XP_007229665.3">
    <property type="nucleotide sequence ID" value="XM_007229603.3"/>
</dbReference>
<dbReference type="SMART" id="SM00364">
    <property type="entry name" value="LRR_BAC"/>
    <property type="match status" value="5"/>
</dbReference>
<gene>
    <name evidence="8" type="primary">omd</name>
    <name evidence="7" type="synonym">OMD</name>
    <name evidence="7" type="ORF">AMEX_G26592</name>
</gene>
<keyword evidence="1" id="KW-0433">Leucine-rich repeat</keyword>
<dbReference type="PANTHER" id="PTHR45712:SF3">
    <property type="entry name" value="OSTEOMODULIN"/>
    <property type="match status" value="1"/>
</dbReference>
<dbReference type="InterPro" id="IPR003591">
    <property type="entry name" value="Leu-rich_rpt_typical-subtyp"/>
</dbReference>
<evidence type="ECO:0000256" key="5">
    <source>
        <dbReference type="SAM" id="SignalP"/>
    </source>
</evidence>
<dbReference type="Ensembl" id="ENSAMXT00005022146.1">
    <property type="protein sequence ID" value="ENSAMXP00005020034.1"/>
    <property type="gene ID" value="ENSAMXG00005010399.1"/>
</dbReference>
<accession>A0A8B9JDQ6</accession>
<name>A0A8B9JDQ6_ASTMX</name>
<protein>
    <submittedName>
        <fullName evidence="7 8">Osteomodulin</fullName>
    </submittedName>
</protein>
<dbReference type="Pfam" id="PF01462">
    <property type="entry name" value="LRRNT"/>
    <property type="match status" value="1"/>
</dbReference>
<dbReference type="SMART" id="SM00013">
    <property type="entry name" value="LRRNT"/>
    <property type="match status" value="1"/>
</dbReference>
<dbReference type="Gene3D" id="3.80.10.10">
    <property type="entry name" value="Ribonuclease Inhibitor"/>
    <property type="match status" value="3"/>
</dbReference>
<keyword evidence="2 5" id="KW-0732">Signal</keyword>